<dbReference type="InterPro" id="IPR012677">
    <property type="entry name" value="Nucleotide-bd_a/b_plait_sf"/>
</dbReference>
<evidence type="ECO:0008006" key="4">
    <source>
        <dbReference type="Google" id="ProtNLM"/>
    </source>
</evidence>
<sequence>MTTEGDDHGDDSRRTPLHLRLPVSLLARVDVSSMQISHGDSGLPVALDVRDAVGKETKAYPLRTEHKHTTWFDSSSGDGATKSQNGVRLRRIGGTATTLFVDPHTAKADDLKRMGKMARQRLENERKKRKEIVLLEDEEDIDLQASLPEKKQLKRASKRQALAEHLVPATAEKKQSDSKKTAKTKRRRLGPNVDGWFPNADHLPGLIDRSDVIRIHGLPVNVKPEQIRKFFDGLDPTRIFVLPPYDKTIQSLDISNDTSNTGPPPKVKRHDATIRIFVQFASVLVADAALIRSGESINVTKDADVCSDDRVDSALISLSTVPKHLARFMINHMSVDARKGEEIRTTLNNAAKRLGDVTVLAWQMTIKKLAIEDQVKPSVRQKEDLLPDRNIPLDRNQYDNLASRYNQLIEKHEKLELGAGVLLTRTFAPSCLKDPVHKITSSVSKWMMIEISHLRRLLLEYRNC</sequence>
<reference evidence="2 3" key="1">
    <citation type="journal article" date="2012" name="Genome Biol.">
        <title>Genome and low-iron response of an oceanic diatom adapted to chronic iron limitation.</title>
        <authorList>
            <person name="Lommer M."/>
            <person name="Specht M."/>
            <person name="Roy A.S."/>
            <person name="Kraemer L."/>
            <person name="Andreson R."/>
            <person name="Gutowska M.A."/>
            <person name="Wolf J."/>
            <person name="Bergner S.V."/>
            <person name="Schilhabel M.B."/>
            <person name="Klostermeier U.C."/>
            <person name="Beiko R.G."/>
            <person name="Rosenstiel P."/>
            <person name="Hippler M."/>
            <person name="Laroche J."/>
        </authorList>
    </citation>
    <scope>NUCLEOTIDE SEQUENCE [LARGE SCALE GENOMIC DNA]</scope>
    <source>
        <strain evidence="2 3">CCMP1005</strain>
    </source>
</reference>
<dbReference type="OMA" id="HMAIHAR"/>
<comment type="caution">
    <text evidence="2">The sequence shown here is derived from an EMBL/GenBank/DDBJ whole genome shotgun (WGS) entry which is preliminary data.</text>
</comment>
<name>K0SAQ7_THAOC</name>
<feature type="compositionally biased region" description="Basic and acidic residues" evidence="1">
    <location>
        <begin position="171"/>
        <end position="180"/>
    </location>
</feature>
<proteinExistence type="predicted"/>
<dbReference type="AlphaFoldDB" id="K0SAQ7"/>
<keyword evidence="3" id="KW-1185">Reference proteome</keyword>
<accession>K0SAQ7</accession>
<feature type="region of interest" description="Disordered" evidence="1">
    <location>
        <begin position="164"/>
        <end position="193"/>
    </location>
</feature>
<gene>
    <name evidence="2" type="ORF">THAOC_16185</name>
</gene>
<evidence type="ECO:0000313" key="2">
    <source>
        <dbReference type="EMBL" id="EJK63173.1"/>
    </source>
</evidence>
<protein>
    <recommendedName>
        <fullName evidence="4">RRM domain-containing protein</fullName>
    </recommendedName>
</protein>
<dbReference type="eggNOG" id="ENOG502RWNT">
    <property type="taxonomic scope" value="Eukaryota"/>
</dbReference>
<organism evidence="2 3">
    <name type="scientific">Thalassiosira oceanica</name>
    <name type="common">Marine diatom</name>
    <dbReference type="NCBI Taxonomy" id="159749"/>
    <lineage>
        <taxon>Eukaryota</taxon>
        <taxon>Sar</taxon>
        <taxon>Stramenopiles</taxon>
        <taxon>Ochrophyta</taxon>
        <taxon>Bacillariophyta</taxon>
        <taxon>Coscinodiscophyceae</taxon>
        <taxon>Thalassiosirophycidae</taxon>
        <taxon>Thalassiosirales</taxon>
        <taxon>Thalassiosiraceae</taxon>
        <taxon>Thalassiosira</taxon>
    </lineage>
</organism>
<dbReference type="Proteomes" id="UP000266841">
    <property type="component" value="Unassembled WGS sequence"/>
</dbReference>
<dbReference type="EMBL" id="AGNL01018394">
    <property type="protein sequence ID" value="EJK63173.1"/>
    <property type="molecule type" value="Genomic_DNA"/>
</dbReference>
<evidence type="ECO:0000313" key="3">
    <source>
        <dbReference type="Proteomes" id="UP000266841"/>
    </source>
</evidence>
<dbReference type="Gene3D" id="3.30.70.330">
    <property type="match status" value="1"/>
</dbReference>
<dbReference type="OrthoDB" id="10542730at2759"/>
<evidence type="ECO:0000256" key="1">
    <source>
        <dbReference type="SAM" id="MobiDB-lite"/>
    </source>
</evidence>